<comment type="caution">
    <text evidence="4">The sequence shown here is derived from an EMBL/GenBank/DDBJ whole genome shotgun (WGS) entry which is preliminary data.</text>
</comment>
<dbReference type="PANTHER" id="PTHR33121">
    <property type="entry name" value="CYCLIC DI-GMP PHOSPHODIESTERASE PDEF"/>
    <property type="match status" value="1"/>
</dbReference>
<dbReference type="PROSITE" id="PS50887">
    <property type="entry name" value="GGDEF"/>
    <property type="match status" value="1"/>
</dbReference>
<keyword evidence="1" id="KW-1133">Transmembrane helix</keyword>
<keyword evidence="1" id="KW-0812">Transmembrane</keyword>
<dbReference type="InterPro" id="IPR000160">
    <property type="entry name" value="GGDEF_dom"/>
</dbReference>
<keyword evidence="1" id="KW-0472">Membrane</keyword>
<evidence type="ECO:0000259" key="3">
    <source>
        <dbReference type="PROSITE" id="PS50887"/>
    </source>
</evidence>
<dbReference type="EMBL" id="RXNR01000044">
    <property type="protein sequence ID" value="RTQ90967.1"/>
    <property type="molecule type" value="Genomic_DNA"/>
</dbReference>
<dbReference type="CDD" id="cd01949">
    <property type="entry name" value="GGDEF"/>
    <property type="match status" value="1"/>
</dbReference>
<dbReference type="Pfam" id="PF00990">
    <property type="entry name" value="GGDEF"/>
    <property type="match status" value="1"/>
</dbReference>
<dbReference type="Pfam" id="PF00563">
    <property type="entry name" value="EAL"/>
    <property type="match status" value="1"/>
</dbReference>
<dbReference type="RefSeq" id="WP_126295216.1">
    <property type="nucleotide sequence ID" value="NZ_CP155468.1"/>
</dbReference>
<protein>
    <submittedName>
        <fullName evidence="4">Bifunctional diguanylate cyclase/phosphodiesterase</fullName>
    </submittedName>
</protein>
<dbReference type="PANTHER" id="PTHR33121:SF70">
    <property type="entry name" value="SIGNALING PROTEIN YKOW"/>
    <property type="match status" value="1"/>
</dbReference>
<dbReference type="GO" id="GO:0071111">
    <property type="term" value="F:cyclic-guanylate-specific phosphodiesterase activity"/>
    <property type="evidence" value="ECO:0007669"/>
    <property type="project" value="InterPro"/>
</dbReference>
<gene>
    <name evidence="4" type="ORF">EKG35_14175</name>
</gene>
<dbReference type="SMART" id="SM00267">
    <property type="entry name" value="GGDEF"/>
    <property type="match status" value="1"/>
</dbReference>
<evidence type="ECO:0000313" key="4">
    <source>
        <dbReference type="EMBL" id="RTQ90967.1"/>
    </source>
</evidence>
<reference evidence="4 5" key="1">
    <citation type="submission" date="2018-12" db="EMBL/GenBank/DDBJ databases">
        <authorList>
            <person name="Yu L."/>
        </authorList>
    </citation>
    <scope>NUCLEOTIDE SEQUENCE [LARGE SCALE GENOMIC DNA]</scope>
    <source>
        <strain evidence="4 5">S5H2222</strain>
    </source>
</reference>
<dbReference type="Proteomes" id="UP000276349">
    <property type="component" value="Unassembled WGS sequence"/>
</dbReference>
<dbReference type="InterPro" id="IPR050706">
    <property type="entry name" value="Cyclic-di-GMP_PDE-like"/>
</dbReference>
<evidence type="ECO:0000259" key="2">
    <source>
        <dbReference type="PROSITE" id="PS50883"/>
    </source>
</evidence>
<feature type="transmembrane region" description="Helical" evidence="1">
    <location>
        <begin position="40"/>
        <end position="59"/>
    </location>
</feature>
<dbReference type="SMART" id="SM00052">
    <property type="entry name" value="EAL"/>
    <property type="match status" value="1"/>
</dbReference>
<accession>A0A3S0HYW2</accession>
<name>A0A3S0HYW2_9BACI</name>
<dbReference type="FunFam" id="3.20.20.450:FF:000001">
    <property type="entry name" value="Cyclic di-GMP phosphodiesterase yahA"/>
    <property type="match status" value="1"/>
</dbReference>
<dbReference type="CDD" id="cd01948">
    <property type="entry name" value="EAL"/>
    <property type="match status" value="1"/>
</dbReference>
<feature type="transmembrane region" description="Helical" evidence="1">
    <location>
        <begin position="15"/>
        <end position="33"/>
    </location>
</feature>
<dbReference type="AlphaFoldDB" id="A0A3S0HYW2"/>
<dbReference type="NCBIfam" id="TIGR00254">
    <property type="entry name" value="GGDEF"/>
    <property type="match status" value="1"/>
</dbReference>
<proteinExistence type="predicted"/>
<dbReference type="SUPFAM" id="SSF55073">
    <property type="entry name" value="Nucleotide cyclase"/>
    <property type="match status" value="1"/>
</dbReference>
<organism evidence="4 5">
    <name type="scientific">Lysinibacillus telephonicus</name>
    <dbReference type="NCBI Taxonomy" id="1714840"/>
    <lineage>
        <taxon>Bacteria</taxon>
        <taxon>Bacillati</taxon>
        <taxon>Bacillota</taxon>
        <taxon>Bacilli</taxon>
        <taxon>Bacillales</taxon>
        <taxon>Bacillaceae</taxon>
        <taxon>Lysinibacillus</taxon>
    </lineage>
</organism>
<dbReference type="PROSITE" id="PS50883">
    <property type="entry name" value="EAL"/>
    <property type="match status" value="1"/>
</dbReference>
<dbReference type="InterPro" id="IPR035919">
    <property type="entry name" value="EAL_sf"/>
</dbReference>
<evidence type="ECO:0000313" key="5">
    <source>
        <dbReference type="Proteomes" id="UP000276349"/>
    </source>
</evidence>
<dbReference type="Gene3D" id="3.30.70.270">
    <property type="match status" value="1"/>
</dbReference>
<dbReference type="OrthoDB" id="9759607at2"/>
<dbReference type="SUPFAM" id="SSF141868">
    <property type="entry name" value="EAL domain-like"/>
    <property type="match status" value="1"/>
</dbReference>
<dbReference type="InterPro" id="IPR043128">
    <property type="entry name" value="Rev_trsase/Diguanyl_cyclase"/>
</dbReference>
<dbReference type="Gene3D" id="3.20.20.450">
    <property type="entry name" value="EAL domain"/>
    <property type="match status" value="1"/>
</dbReference>
<sequence>MGINNSYFYWFRNKLIYILVSIILITLMIFILLNIQLTSIYGIIFSLVIIAQIWLVSSVKLLPQDVVQKLEDTEKSLKKAENEKYYLTFYDGITKLPNERLLLEKVKEKTTEKAVLVIDINRLQAIKSSIGYSCSNYLLKMIAERLRQHLPNDYFIGKLHEDQFVLLIENQNDQSVIESFCNKLIEIMAQPFDIHHYSFNISINIGVAMYPENVQIEENLVKSAQLAMLEATNTLEHIGFYKPSMLLKREEQLKLENDLYKAVQNKELHLYYQPQLNLKTKQLISMEALVRWKHPEKGLIPPADFIPLAEESGLIVPIGKWVLETACRQTMELQQLIQRPIKVAVNLSRKQLVQDNFVQIVENILEATKLAPEYLQLEITESMTMNTKYVLPILHDLKKLGVSIALDDFGKGYSSLAYLRDLPIDCLKIDREFVKKVDENAQEPLLDMIISMAKHLNLQVVAEGIEKMEQFNYLLNSECDAVQGFLISKPTPFESIKENCKRIIDEYKIIQCSIQSHYYGLIKEIFK</sequence>
<evidence type="ECO:0000256" key="1">
    <source>
        <dbReference type="SAM" id="Phobius"/>
    </source>
</evidence>
<dbReference type="InterPro" id="IPR029787">
    <property type="entry name" value="Nucleotide_cyclase"/>
</dbReference>
<dbReference type="InterPro" id="IPR001633">
    <property type="entry name" value="EAL_dom"/>
</dbReference>
<feature type="domain" description="EAL" evidence="2">
    <location>
        <begin position="252"/>
        <end position="504"/>
    </location>
</feature>
<feature type="domain" description="GGDEF" evidence="3">
    <location>
        <begin position="111"/>
        <end position="243"/>
    </location>
</feature>
<keyword evidence="5" id="KW-1185">Reference proteome</keyword>